<dbReference type="KEGG" id="hvg:123451096"/>
<evidence type="ECO:0000313" key="2">
    <source>
        <dbReference type="EnsemblPlants" id="HORVU.MOREX.r3.4HG0339980.1"/>
    </source>
</evidence>
<dbReference type="RefSeq" id="XP_044984042.1">
    <property type="nucleotide sequence ID" value="XM_045128107.1"/>
</dbReference>
<reference evidence="2" key="2">
    <citation type="submission" date="2020-10" db="EMBL/GenBank/DDBJ databases">
        <authorList>
            <person name="Scholz U."/>
            <person name="Mascher M."/>
            <person name="Fiebig A."/>
        </authorList>
    </citation>
    <scope>NUCLEOTIDE SEQUENCE [LARGE SCALE GENOMIC DNA]</scope>
    <source>
        <strain evidence="2">cv. Morex</strain>
    </source>
</reference>
<gene>
    <name evidence="2" type="primary">LOC123451096</name>
</gene>
<dbReference type="AlphaFoldDB" id="A0A8I6WYJ1"/>
<dbReference type="Proteomes" id="UP000011116">
    <property type="component" value="Chromosome 4H"/>
</dbReference>
<keyword evidence="3" id="KW-1185">Reference proteome</keyword>
<reference evidence="3" key="1">
    <citation type="journal article" date="2012" name="Nature">
        <title>A physical, genetic and functional sequence assembly of the barley genome.</title>
        <authorList>
            <consortium name="The International Barley Genome Sequencing Consortium"/>
            <person name="Mayer K.F."/>
            <person name="Waugh R."/>
            <person name="Brown J.W."/>
            <person name="Schulman A."/>
            <person name="Langridge P."/>
            <person name="Platzer M."/>
            <person name="Fincher G.B."/>
            <person name="Muehlbauer G.J."/>
            <person name="Sato K."/>
            <person name="Close T.J."/>
            <person name="Wise R.P."/>
            <person name="Stein N."/>
        </authorList>
    </citation>
    <scope>NUCLEOTIDE SEQUENCE [LARGE SCALE GENOMIC DNA]</scope>
    <source>
        <strain evidence="3">cv. Morex</strain>
    </source>
</reference>
<evidence type="ECO:0000313" key="3">
    <source>
        <dbReference type="Proteomes" id="UP000011116"/>
    </source>
</evidence>
<reference evidence="2" key="3">
    <citation type="submission" date="2022-01" db="UniProtKB">
        <authorList>
            <consortium name="EnsemblPlants"/>
        </authorList>
    </citation>
    <scope>IDENTIFICATION</scope>
    <source>
        <strain evidence="2">subsp. vulgare</strain>
    </source>
</reference>
<dbReference type="Gramene" id="HORVU.MOREX.r3.4HG0339980.1">
    <property type="protein sequence ID" value="HORVU.MOREX.r3.4HG0339980.1"/>
    <property type="gene ID" value="HORVU.MOREX.r3.4HG0339980"/>
</dbReference>
<dbReference type="OrthoDB" id="672603at2759"/>
<proteinExistence type="predicted"/>
<name>A0A8I6WYJ1_HORVV</name>
<organism evidence="2 3">
    <name type="scientific">Hordeum vulgare subsp. vulgare</name>
    <name type="common">Domesticated barley</name>
    <dbReference type="NCBI Taxonomy" id="112509"/>
    <lineage>
        <taxon>Eukaryota</taxon>
        <taxon>Viridiplantae</taxon>
        <taxon>Streptophyta</taxon>
        <taxon>Embryophyta</taxon>
        <taxon>Tracheophyta</taxon>
        <taxon>Spermatophyta</taxon>
        <taxon>Magnoliopsida</taxon>
        <taxon>Liliopsida</taxon>
        <taxon>Poales</taxon>
        <taxon>Poaceae</taxon>
        <taxon>BOP clade</taxon>
        <taxon>Pooideae</taxon>
        <taxon>Triticodae</taxon>
        <taxon>Triticeae</taxon>
        <taxon>Hordeinae</taxon>
        <taxon>Hordeum</taxon>
    </lineage>
</organism>
<feature type="signal peptide" evidence="1">
    <location>
        <begin position="1"/>
        <end position="20"/>
    </location>
</feature>
<dbReference type="EnsemblPlants" id="HORVU.MOREX.r3.4HG0339980.1">
    <property type="protein sequence ID" value="HORVU.MOREX.r3.4HG0339980.1"/>
    <property type="gene ID" value="HORVU.MOREX.r3.4HG0339980"/>
</dbReference>
<evidence type="ECO:0000256" key="1">
    <source>
        <dbReference type="SAM" id="SignalP"/>
    </source>
</evidence>
<sequence>MAATMKLTIITFLLLVSGLAVSGDAKATCGVVCVQGGHITCDNYPGQMLDGCDCQCAPMDGKGCVLHPNRGPATECPMPEY</sequence>
<keyword evidence="1" id="KW-0732">Signal</keyword>
<accession>A0A8I6WYJ1</accession>
<dbReference type="Gramene" id="HORVU.MOREX.r2.4HG0283700.1">
    <property type="protein sequence ID" value="HORVU.MOREX.r2.4HG0283700.1"/>
    <property type="gene ID" value="HORVU.MOREX.r2.4HG0283700"/>
</dbReference>
<feature type="chain" id="PRO_5035212946" evidence="1">
    <location>
        <begin position="21"/>
        <end position="81"/>
    </location>
</feature>
<protein>
    <submittedName>
        <fullName evidence="2">Uncharacterized protein</fullName>
    </submittedName>
</protein>
<dbReference type="GeneID" id="123451096"/>